<dbReference type="PROSITE" id="PS51186">
    <property type="entry name" value="GNAT"/>
    <property type="match status" value="1"/>
</dbReference>
<dbReference type="RefSeq" id="WP_135835420.1">
    <property type="nucleotide sequence ID" value="NZ_SRPE01000005.1"/>
</dbReference>
<keyword evidence="2" id="KW-0808">Transferase</keyword>
<sequence length="147" mass="17038">MTKQATINNLEELVPLFDAYRQFYDKKSDVKAAEEFLEARIVNDESVIFLAYNKDEKAVGFVQLFPSFSSTRMKRFWILNDLFVSPEFRGQGFSRELIEEAKNLCRKTDACAMLLETSVTNDIGNSLYPSAGFQLRDDANFYEWETK</sequence>
<proteinExistence type="predicted"/>
<dbReference type="Pfam" id="PF00583">
    <property type="entry name" value="Acetyltransf_1"/>
    <property type="match status" value="1"/>
</dbReference>
<organism evidence="2 3">
    <name type="scientific">Empedobacter tilapiae</name>
    <dbReference type="NCBI Taxonomy" id="2491114"/>
    <lineage>
        <taxon>Bacteria</taxon>
        <taxon>Pseudomonadati</taxon>
        <taxon>Bacteroidota</taxon>
        <taxon>Flavobacteriia</taxon>
        <taxon>Flavobacteriales</taxon>
        <taxon>Weeksellaceae</taxon>
        <taxon>Empedobacter</taxon>
    </lineage>
</organism>
<gene>
    <name evidence="2" type="ORF">E4J94_08670</name>
</gene>
<reference evidence="2 3" key="1">
    <citation type="submission" date="2019-03" db="EMBL/GenBank/DDBJ databases">
        <title>Empedobacter tilapiae sp. nov., isolated from an intestine of Nile tilapia Oreochromis niloticus.</title>
        <authorList>
            <person name="Kim Y.-O."/>
            <person name="Yoon J.-H."/>
        </authorList>
    </citation>
    <scope>NUCLEOTIDE SEQUENCE [LARGE SCALE GENOMIC DNA]</scope>
    <source>
        <strain evidence="2 3">MRS2</strain>
    </source>
</reference>
<dbReference type="PANTHER" id="PTHR43072">
    <property type="entry name" value="N-ACETYLTRANSFERASE"/>
    <property type="match status" value="1"/>
</dbReference>
<dbReference type="AlphaFoldDB" id="A0A4Z1BN85"/>
<dbReference type="Proteomes" id="UP000297998">
    <property type="component" value="Unassembled WGS sequence"/>
</dbReference>
<comment type="caution">
    <text evidence="2">The sequence shown here is derived from an EMBL/GenBank/DDBJ whole genome shotgun (WGS) entry which is preliminary data.</text>
</comment>
<keyword evidence="3" id="KW-1185">Reference proteome</keyword>
<dbReference type="InterPro" id="IPR000182">
    <property type="entry name" value="GNAT_dom"/>
</dbReference>
<dbReference type="GO" id="GO:0016747">
    <property type="term" value="F:acyltransferase activity, transferring groups other than amino-acyl groups"/>
    <property type="evidence" value="ECO:0007669"/>
    <property type="project" value="InterPro"/>
</dbReference>
<dbReference type="EMBL" id="SRPE01000005">
    <property type="protein sequence ID" value="TGN27270.1"/>
    <property type="molecule type" value="Genomic_DNA"/>
</dbReference>
<name>A0A4Z1BN85_9FLAO</name>
<dbReference type="Gene3D" id="3.40.630.30">
    <property type="match status" value="1"/>
</dbReference>
<protein>
    <submittedName>
        <fullName evidence="2">GNAT family N-acetyltransferase</fullName>
    </submittedName>
</protein>
<evidence type="ECO:0000259" key="1">
    <source>
        <dbReference type="PROSITE" id="PS51186"/>
    </source>
</evidence>
<dbReference type="SUPFAM" id="SSF55729">
    <property type="entry name" value="Acyl-CoA N-acyltransferases (Nat)"/>
    <property type="match status" value="1"/>
</dbReference>
<dbReference type="OrthoDB" id="9792929at2"/>
<dbReference type="PANTHER" id="PTHR43072:SF60">
    <property type="entry name" value="L-2,4-DIAMINOBUTYRIC ACID ACETYLTRANSFERASE"/>
    <property type="match status" value="1"/>
</dbReference>
<dbReference type="CDD" id="cd04301">
    <property type="entry name" value="NAT_SF"/>
    <property type="match status" value="1"/>
</dbReference>
<evidence type="ECO:0000313" key="3">
    <source>
        <dbReference type="Proteomes" id="UP000297998"/>
    </source>
</evidence>
<dbReference type="InterPro" id="IPR016181">
    <property type="entry name" value="Acyl_CoA_acyltransferase"/>
</dbReference>
<evidence type="ECO:0000313" key="2">
    <source>
        <dbReference type="EMBL" id="TGN27270.1"/>
    </source>
</evidence>
<feature type="domain" description="N-acetyltransferase" evidence="1">
    <location>
        <begin position="1"/>
        <end position="147"/>
    </location>
</feature>
<accession>A0A4Z1BN85</accession>